<dbReference type="Proteomes" id="UP000796880">
    <property type="component" value="Unassembled WGS sequence"/>
</dbReference>
<dbReference type="InterPro" id="IPR026992">
    <property type="entry name" value="DIOX_N"/>
</dbReference>
<comment type="caution">
    <text evidence="7">The sequence shown here is derived from an EMBL/GenBank/DDBJ whole genome shotgun (WGS) entry which is preliminary data.</text>
</comment>
<organism evidence="7 8">
    <name type="scientific">Rhamnella rubrinervis</name>
    <dbReference type="NCBI Taxonomy" id="2594499"/>
    <lineage>
        <taxon>Eukaryota</taxon>
        <taxon>Viridiplantae</taxon>
        <taxon>Streptophyta</taxon>
        <taxon>Embryophyta</taxon>
        <taxon>Tracheophyta</taxon>
        <taxon>Spermatophyta</taxon>
        <taxon>Magnoliopsida</taxon>
        <taxon>eudicotyledons</taxon>
        <taxon>Gunneridae</taxon>
        <taxon>Pentapetalae</taxon>
        <taxon>rosids</taxon>
        <taxon>fabids</taxon>
        <taxon>Rosales</taxon>
        <taxon>Rhamnaceae</taxon>
        <taxon>rhamnoid group</taxon>
        <taxon>Rhamneae</taxon>
        <taxon>Rhamnella</taxon>
    </lineage>
</organism>
<dbReference type="PANTHER" id="PTHR10209:SF791">
    <property type="entry name" value="1-AMINOCYCLOPROPANE-1-CARBOXYLATE OXIDASE HOMOLOG 1"/>
    <property type="match status" value="1"/>
</dbReference>
<evidence type="ECO:0000256" key="2">
    <source>
        <dbReference type="ARBA" id="ARBA00022723"/>
    </source>
</evidence>
<dbReference type="EMBL" id="VOIH02000001">
    <property type="protein sequence ID" value="KAF3456036.1"/>
    <property type="molecule type" value="Genomic_DNA"/>
</dbReference>
<evidence type="ECO:0000313" key="8">
    <source>
        <dbReference type="Proteomes" id="UP000796880"/>
    </source>
</evidence>
<dbReference type="GO" id="GO:0051213">
    <property type="term" value="F:dioxygenase activity"/>
    <property type="evidence" value="ECO:0007669"/>
    <property type="project" value="UniProtKB-ARBA"/>
</dbReference>
<dbReference type="Pfam" id="PF03171">
    <property type="entry name" value="2OG-FeII_Oxy"/>
    <property type="match status" value="1"/>
</dbReference>
<gene>
    <name evidence="7" type="ORF">FNV43_RR00679</name>
</gene>
<evidence type="ECO:0000259" key="6">
    <source>
        <dbReference type="PROSITE" id="PS51471"/>
    </source>
</evidence>
<dbReference type="InterPro" id="IPR044861">
    <property type="entry name" value="IPNS-like_FE2OG_OXY"/>
</dbReference>
<dbReference type="GO" id="GO:0046872">
    <property type="term" value="F:metal ion binding"/>
    <property type="evidence" value="ECO:0007669"/>
    <property type="project" value="UniProtKB-KW"/>
</dbReference>
<evidence type="ECO:0000256" key="5">
    <source>
        <dbReference type="RuleBase" id="RU003682"/>
    </source>
</evidence>
<dbReference type="SUPFAM" id="SSF51197">
    <property type="entry name" value="Clavaminate synthase-like"/>
    <property type="match status" value="1"/>
</dbReference>
<keyword evidence="8" id="KW-1185">Reference proteome</keyword>
<keyword evidence="4 5" id="KW-0408">Iron</keyword>
<keyword evidence="3 5" id="KW-0560">Oxidoreductase</keyword>
<dbReference type="PANTHER" id="PTHR10209">
    <property type="entry name" value="OXIDOREDUCTASE, 2OG-FE II OXYGENASE FAMILY PROTEIN"/>
    <property type="match status" value="1"/>
</dbReference>
<accession>A0A8K0MRD8</accession>
<keyword evidence="2 5" id="KW-0479">Metal-binding</keyword>
<reference evidence="7" key="1">
    <citation type="submission" date="2020-03" db="EMBL/GenBank/DDBJ databases">
        <title>A high-quality chromosome-level genome assembly of a woody plant with both climbing and erect habits, Rhamnella rubrinervis.</title>
        <authorList>
            <person name="Lu Z."/>
            <person name="Yang Y."/>
            <person name="Zhu X."/>
            <person name="Sun Y."/>
        </authorList>
    </citation>
    <scope>NUCLEOTIDE SEQUENCE</scope>
    <source>
        <strain evidence="7">BYM</strain>
        <tissue evidence="7">Leaf</tissue>
    </source>
</reference>
<dbReference type="InterPro" id="IPR005123">
    <property type="entry name" value="Oxoglu/Fe-dep_dioxygenase_dom"/>
</dbReference>
<evidence type="ECO:0000256" key="4">
    <source>
        <dbReference type="ARBA" id="ARBA00023004"/>
    </source>
</evidence>
<sequence length="340" mass="38503">MLTTSKAIEVSDPLNSMCDRASELKAFDETKAGVKGLVDAGVTKVPRIFHHPSDDQYLDKSLLVSEGGDQTQLSIPVIDLGGVSKDSVRREEIVKRVREASETWGFFQIVNHAIPLSVMEETREEVVRFFEKDDEMKKQFYTRDLMKAVIYNSNFDLYKAPSANWRDTLFCRMVPQGPKQEELPAACRDSGGVLQAKGLSLLCHYYPACPQPELTMGTTKHADNDFLTVLQQDHIGGLQVLYQNQWIDLPYQPGPLVLISNIRFKSCEHRVLSNHKGPRVSIACFFSTGMLPCSRLYGPIKELLSEDNPPKYRETTVRDYVYYFYNKGLDGTSALDLFKI</sequence>
<evidence type="ECO:0000256" key="1">
    <source>
        <dbReference type="ARBA" id="ARBA00008056"/>
    </source>
</evidence>
<dbReference type="AlphaFoldDB" id="A0A8K0MRD8"/>
<dbReference type="PROSITE" id="PS51471">
    <property type="entry name" value="FE2OG_OXY"/>
    <property type="match status" value="1"/>
</dbReference>
<feature type="domain" description="Fe2OG dioxygenase" evidence="6">
    <location>
        <begin position="197"/>
        <end position="289"/>
    </location>
</feature>
<evidence type="ECO:0000313" key="7">
    <source>
        <dbReference type="EMBL" id="KAF3456036.1"/>
    </source>
</evidence>
<name>A0A8K0MRD8_9ROSA</name>
<comment type="similarity">
    <text evidence="1 5">Belongs to the iron/ascorbate-dependent oxidoreductase family.</text>
</comment>
<evidence type="ECO:0000256" key="3">
    <source>
        <dbReference type="ARBA" id="ARBA00023002"/>
    </source>
</evidence>
<dbReference type="OrthoDB" id="288590at2759"/>
<dbReference type="InterPro" id="IPR027443">
    <property type="entry name" value="IPNS-like_sf"/>
</dbReference>
<dbReference type="Pfam" id="PF14226">
    <property type="entry name" value="DIOX_N"/>
    <property type="match status" value="1"/>
</dbReference>
<protein>
    <recommendedName>
        <fullName evidence="6">Fe2OG dioxygenase domain-containing protein</fullName>
    </recommendedName>
</protein>
<proteinExistence type="inferred from homology"/>
<dbReference type="Gene3D" id="2.60.120.330">
    <property type="entry name" value="B-lactam Antibiotic, Isopenicillin N Synthase, Chain"/>
    <property type="match status" value="2"/>
</dbReference>